<dbReference type="PANTHER" id="PTHR30173">
    <property type="entry name" value="SIGMA 19 FACTOR"/>
    <property type="match status" value="1"/>
</dbReference>
<dbReference type="SUPFAM" id="SSF54427">
    <property type="entry name" value="NTF2-like"/>
    <property type="match status" value="1"/>
</dbReference>
<proteinExistence type="predicted"/>
<organism evidence="2 3">
    <name type="scientific">Asanoa siamensis</name>
    <dbReference type="NCBI Taxonomy" id="926357"/>
    <lineage>
        <taxon>Bacteria</taxon>
        <taxon>Bacillati</taxon>
        <taxon>Actinomycetota</taxon>
        <taxon>Actinomycetes</taxon>
        <taxon>Micromonosporales</taxon>
        <taxon>Micromonosporaceae</taxon>
        <taxon>Asanoa</taxon>
    </lineage>
</organism>
<dbReference type="RefSeq" id="WP_203711279.1">
    <property type="nucleotide sequence ID" value="NZ_BONE01000007.1"/>
</dbReference>
<evidence type="ECO:0000313" key="3">
    <source>
        <dbReference type="Proteomes" id="UP000604117"/>
    </source>
</evidence>
<name>A0ABQ4CLE8_9ACTN</name>
<sequence>MSDRHDDVLRGLARACRLGDVAAVRAALDPDAVAVCDSGGLVPAPVHPVHGAAGVARLLTWLTCDQADVEVTVASVNGRAGLALRRGGRAVALVAVTIVETGVLLVWVVLSPPKLRRWQG</sequence>
<dbReference type="InterPro" id="IPR032710">
    <property type="entry name" value="NTF2-like_dom_sf"/>
</dbReference>
<evidence type="ECO:0000256" key="1">
    <source>
        <dbReference type="SAM" id="Phobius"/>
    </source>
</evidence>
<dbReference type="InterPro" id="IPR052704">
    <property type="entry name" value="ECF_Sigma-70_Domain"/>
</dbReference>
<keyword evidence="1" id="KW-1133">Transmembrane helix</keyword>
<feature type="transmembrane region" description="Helical" evidence="1">
    <location>
        <begin position="90"/>
        <end position="110"/>
    </location>
</feature>
<keyword evidence="3" id="KW-1185">Reference proteome</keyword>
<dbReference type="PANTHER" id="PTHR30173:SF43">
    <property type="entry name" value="ECF RNA POLYMERASE SIGMA FACTOR SIGI-RELATED"/>
    <property type="match status" value="1"/>
</dbReference>
<keyword evidence="1" id="KW-0472">Membrane</keyword>
<dbReference type="EMBL" id="BONE01000007">
    <property type="protein sequence ID" value="GIF71813.1"/>
    <property type="molecule type" value="Genomic_DNA"/>
</dbReference>
<dbReference type="Proteomes" id="UP000604117">
    <property type="component" value="Unassembled WGS sequence"/>
</dbReference>
<gene>
    <name evidence="2" type="ORF">Asi02nite_13310</name>
</gene>
<keyword evidence="1" id="KW-0812">Transmembrane</keyword>
<reference evidence="2 3" key="1">
    <citation type="submission" date="2021-01" db="EMBL/GenBank/DDBJ databases">
        <title>Whole genome shotgun sequence of Asanoa siamensis NBRC 107932.</title>
        <authorList>
            <person name="Komaki H."/>
            <person name="Tamura T."/>
        </authorList>
    </citation>
    <scope>NUCLEOTIDE SEQUENCE [LARGE SCALE GENOMIC DNA]</scope>
    <source>
        <strain evidence="2 3">NBRC 107932</strain>
    </source>
</reference>
<dbReference type="Gene3D" id="3.10.450.50">
    <property type="match status" value="1"/>
</dbReference>
<protein>
    <recommendedName>
        <fullName evidence="4">SnoaL-like domain-containing protein</fullName>
    </recommendedName>
</protein>
<accession>A0ABQ4CLE8</accession>
<evidence type="ECO:0008006" key="4">
    <source>
        <dbReference type="Google" id="ProtNLM"/>
    </source>
</evidence>
<evidence type="ECO:0000313" key="2">
    <source>
        <dbReference type="EMBL" id="GIF71813.1"/>
    </source>
</evidence>
<comment type="caution">
    <text evidence="2">The sequence shown here is derived from an EMBL/GenBank/DDBJ whole genome shotgun (WGS) entry which is preliminary data.</text>
</comment>